<accession>A0ABR3YQG1</accession>
<proteinExistence type="predicted"/>
<sequence>MGLDKINDEYIQELKDYREEHKDDREQRIQLKNGRPTGTFRPRALSSPSTRQVKSARGSTPLCKRPVRLRSQAMERNPSITINLTADGPSPSGKQRRIEGKEGLKKLLHEHFNDNIENTMCNRYD</sequence>
<feature type="region of interest" description="Disordered" evidence="1">
    <location>
        <begin position="17"/>
        <end position="96"/>
    </location>
</feature>
<keyword evidence="3" id="KW-1185">Reference proteome</keyword>
<name>A0ABR3YQG1_9PEZI</name>
<feature type="compositionally biased region" description="Basic and acidic residues" evidence="1">
    <location>
        <begin position="17"/>
        <end position="29"/>
    </location>
</feature>
<protein>
    <submittedName>
        <fullName evidence="2">Uncharacterized protein</fullName>
    </submittedName>
</protein>
<comment type="caution">
    <text evidence="2">The sequence shown here is derived from an EMBL/GenBank/DDBJ whole genome shotgun (WGS) entry which is preliminary data.</text>
</comment>
<evidence type="ECO:0000313" key="2">
    <source>
        <dbReference type="EMBL" id="KAL1890085.1"/>
    </source>
</evidence>
<evidence type="ECO:0000256" key="1">
    <source>
        <dbReference type="SAM" id="MobiDB-lite"/>
    </source>
</evidence>
<gene>
    <name evidence="2" type="ORF">Sste5346_008522</name>
</gene>
<organism evidence="2 3">
    <name type="scientific">Sporothrix stenoceras</name>
    <dbReference type="NCBI Taxonomy" id="5173"/>
    <lineage>
        <taxon>Eukaryota</taxon>
        <taxon>Fungi</taxon>
        <taxon>Dikarya</taxon>
        <taxon>Ascomycota</taxon>
        <taxon>Pezizomycotina</taxon>
        <taxon>Sordariomycetes</taxon>
        <taxon>Sordariomycetidae</taxon>
        <taxon>Ophiostomatales</taxon>
        <taxon>Ophiostomataceae</taxon>
        <taxon>Sporothrix</taxon>
    </lineage>
</organism>
<reference evidence="2 3" key="1">
    <citation type="journal article" date="2024" name="IMA Fungus">
        <title>IMA Genome - F19 : A genome assembly and annotation guide to empower mycologists, including annotated draft genome sequences of Ceratocystis pirilliformis, Diaporthe australafricana, Fusarium ophioides, Paecilomyces lecythidis, and Sporothrix stenoceras.</title>
        <authorList>
            <person name="Aylward J."/>
            <person name="Wilson A.M."/>
            <person name="Visagie C.M."/>
            <person name="Spraker J."/>
            <person name="Barnes I."/>
            <person name="Buitendag C."/>
            <person name="Ceriani C."/>
            <person name="Del Mar Angel L."/>
            <person name="du Plessis D."/>
            <person name="Fuchs T."/>
            <person name="Gasser K."/>
            <person name="Kramer D."/>
            <person name="Li W."/>
            <person name="Munsamy K."/>
            <person name="Piso A."/>
            <person name="Price J.L."/>
            <person name="Sonnekus B."/>
            <person name="Thomas C."/>
            <person name="van der Nest A."/>
            <person name="van Dijk A."/>
            <person name="van Heerden A."/>
            <person name="van Vuuren N."/>
            <person name="Yilmaz N."/>
            <person name="Duong T.A."/>
            <person name="van der Merwe N.A."/>
            <person name="Wingfield M.J."/>
            <person name="Wingfield B.D."/>
        </authorList>
    </citation>
    <scope>NUCLEOTIDE SEQUENCE [LARGE SCALE GENOMIC DNA]</scope>
    <source>
        <strain evidence="2 3">CMW 5346</strain>
    </source>
</reference>
<dbReference type="EMBL" id="JAWCUI010000066">
    <property type="protein sequence ID" value="KAL1890085.1"/>
    <property type="molecule type" value="Genomic_DNA"/>
</dbReference>
<evidence type="ECO:0000313" key="3">
    <source>
        <dbReference type="Proteomes" id="UP001583186"/>
    </source>
</evidence>
<dbReference type="Proteomes" id="UP001583186">
    <property type="component" value="Unassembled WGS sequence"/>
</dbReference>